<feature type="domain" description="Bulb-type lectin" evidence="7">
    <location>
        <begin position="1"/>
        <end position="115"/>
    </location>
</feature>
<dbReference type="SMART" id="SM00108">
    <property type="entry name" value="B_lectin"/>
    <property type="match status" value="1"/>
</dbReference>
<dbReference type="EC" id="2.7.11.1" evidence="2"/>
<dbReference type="OrthoDB" id="642002at2759"/>
<dbReference type="SUPFAM" id="SSF51110">
    <property type="entry name" value="alpha-D-mannose-specific plant lectins"/>
    <property type="match status" value="1"/>
</dbReference>
<dbReference type="InterPro" id="IPR003609">
    <property type="entry name" value="Pan_app"/>
</dbReference>
<reference evidence="8" key="1">
    <citation type="submission" date="2020-10" db="EMBL/GenBank/DDBJ databases">
        <authorList>
            <person name="Han B."/>
            <person name="Lu T."/>
            <person name="Zhao Q."/>
            <person name="Huang X."/>
            <person name="Zhao Y."/>
        </authorList>
    </citation>
    <scope>NUCLEOTIDE SEQUENCE</scope>
</reference>
<keyword evidence="3" id="KW-0675">Receptor</keyword>
<evidence type="ECO:0000256" key="5">
    <source>
        <dbReference type="ARBA" id="ARBA00048679"/>
    </source>
</evidence>
<dbReference type="Pfam" id="PF07714">
    <property type="entry name" value="PK_Tyr_Ser-Thr"/>
    <property type="match status" value="2"/>
</dbReference>
<dbReference type="Pfam" id="PF08276">
    <property type="entry name" value="PAN_2"/>
    <property type="match status" value="1"/>
</dbReference>
<dbReference type="PROSITE" id="PS50011">
    <property type="entry name" value="PROTEIN_KINASE_DOM"/>
    <property type="match status" value="1"/>
</dbReference>
<dbReference type="Proteomes" id="UP000604825">
    <property type="component" value="Unassembled WGS sequence"/>
</dbReference>
<evidence type="ECO:0000256" key="2">
    <source>
        <dbReference type="ARBA" id="ARBA00012513"/>
    </source>
</evidence>
<dbReference type="GO" id="GO:0048544">
    <property type="term" value="P:recognition of pollen"/>
    <property type="evidence" value="ECO:0007669"/>
    <property type="project" value="InterPro"/>
</dbReference>
<dbReference type="InterPro" id="IPR036426">
    <property type="entry name" value="Bulb-type_lectin_dom_sf"/>
</dbReference>
<dbReference type="PANTHER" id="PTHR32444:SF235">
    <property type="entry name" value="OS01G0783900 PROTEIN"/>
    <property type="match status" value="1"/>
</dbReference>
<dbReference type="InterPro" id="IPR001480">
    <property type="entry name" value="Bulb-type_lectin_dom"/>
</dbReference>
<dbReference type="PANTHER" id="PTHR32444">
    <property type="entry name" value="BULB-TYPE LECTIN DOMAIN-CONTAINING PROTEIN"/>
    <property type="match status" value="1"/>
</dbReference>
<dbReference type="GO" id="GO:0016020">
    <property type="term" value="C:membrane"/>
    <property type="evidence" value="ECO:0007669"/>
    <property type="project" value="UniProtKB-SubCell"/>
</dbReference>
<dbReference type="InterPro" id="IPR011009">
    <property type="entry name" value="Kinase-like_dom_sf"/>
</dbReference>
<dbReference type="Gene3D" id="2.90.10.10">
    <property type="entry name" value="Bulb-type lectin domain"/>
    <property type="match status" value="1"/>
</dbReference>
<evidence type="ECO:0000259" key="6">
    <source>
        <dbReference type="PROSITE" id="PS50011"/>
    </source>
</evidence>
<sequence length="582" mass="64566">MTIGQSLVNGQTLVSAQSTFVLGFFSNGDSSYLWIWYNYLKPQTIVWVANRDTPIKGGNGVFSSAQALLTFWIEEETKCCRWYTQHQQPTTAFLLDSGNLIINDSASENPNPLWQGFDQPCDTLLSNMRIGTGPWNGQGFSGLPALKMTNVLVYNMTVGEGSAYYSFTALDRSIQWHLVASPDGHAHRWHSNTSNEWVSTGICLRINVMPMRIVVQTPRATTLIATAYKNLSPIKSESDWNQRTYAGGCVRDVVLPCSRPMGHGFAHLSHVKVPDTLNATMVIGKGWDDCRKLCLGNCSCSACTVFLEIVIVSPDRNIAIIVSVSTIGMVLKCLEQNMSMHQGLKLAAPLEKNLDLDTIRVSTNNFSKQNIIASNRSRTIYKGILPNFSDLAVKRLNMEIGLVELNNEVKMLARLDHPNIIRMLGSCIGNNGNMICYENMPVGSLDAVLFGFRHATVLDLGLSEGKAENFRVTSGYRAPELFYGEYSVKSDVYSFGVVLLEIATGGKATSFCREDTDDFPRYVRQHWTQGTADQLKDPRIGDAPKGEFERCIHIAGVRCVQEDPAVRPTMSFIRNTLSAIRP</sequence>
<comment type="catalytic activity">
    <reaction evidence="5">
        <text>L-seryl-[protein] + ATP = O-phospho-L-seryl-[protein] + ADP + H(+)</text>
        <dbReference type="Rhea" id="RHEA:17989"/>
        <dbReference type="Rhea" id="RHEA-COMP:9863"/>
        <dbReference type="Rhea" id="RHEA-COMP:11604"/>
        <dbReference type="ChEBI" id="CHEBI:15378"/>
        <dbReference type="ChEBI" id="CHEBI:29999"/>
        <dbReference type="ChEBI" id="CHEBI:30616"/>
        <dbReference type="ChEBI" id="CHEBI:83421"/>
        <dbReference type="ChEBI" id="CHEBI:456216"/>
        <dbReference type="EC" id="2.7.11.1"/>
    </reaction>
</comment>
<organism evidence="8 9">
    <name type="scientific">Miscanthus lutarioriparius</name>
    <dbReference type="NCBI Taxonomy" id="422564"/>
    <lineage>
        <taxon>Eukaryota</taxon>
        <taxon>Viridiplantae</taxon>
        <taxon>Streptophyta</taxon>
        <taxon>Embryophyta</taxon>
        <taxon>Tracheophyta</taxon>
        <taxon>Spermatophyta</taxon>
        <taxon>Magnoliopsida</taxon>
        <taxon>Liliopsida</taxon>
        <taxon>Poales</taxon>
        <taxon>Poaceae</taxon>
        <taxon>PACMAD clade</taxon>
        <taxon>Panicoideae</taxon>
        <taxon>Andropogonodae</taxon>
        <taxon>Andropogoneae</taxon>
        <taxon>Saccharinae</taxon>
        <taxon>Miscanthus</taxon>
    </lineage>
</organism>
<dbReference type="CDD" id="cd01098">
    <property type="entry name" value="PAN_AP_plant"/>
    <property type="match status" value="1"/>
</dbReference>
<dbReference type="SUPFAM" id="SSF56112">
    <property type="entry name" value="Protein kinase-like (PK-like)"/>
    <property type="match status" value="1"/>
</dbReference>
<proteinExistence type="predicted"/>
<evidence type="ECO:0000256" key="4">
    <source>
        <dbReference type="ARBA" id="ARBA00047899"/>
    </source>
</evidence>
<dbReference type="GO" id="GO:0004674">
    <property type="term" value="F:protein serine/threonine kinase activity"/>
    <property type="evidence" value="ECO:0007669"/>
    <property type="project" value="UniProtKB-EC"/>
</dbReference>
<keyword evidence="9" id="KW-1185">Reference proteome</keyword>
<dbReference type="AlphaFoldDB" id="A0A811SIK0"/>
<evidence type="ECO:0000259" key="7">
    <source>
        <dbReference type="PROSITE" id="PS50927"/>
    </source>
</evidence>
<dbReference type="EMBL" id="CAJGYO010000159">
    <property type="protein sequence ID" value="CAD6341213.1"/>
    <property type="molecule type" value="Genomic_DNA"/>
</dbReference>
<feature type="domain" description="Protein kinase" evidence="6">
    <location>
        <begin position="152"/>
        <end position="582"/>
    </location>
</feature>
<dbReference type="PROSITE" id="PS50927">
    <property type="entry name" value="BULB_LECTIN"/>
    <property type="match status" value="1"/>
</dbReference>
<dbReference type="GO" id="GO:0005524">
    <property type="term" value="F:ATP binding"/>
    <property type="evidence" value="ECO:0007669"/>
    <property type="project" value="InterPro"/>
</dbReference>
<name>A0A811SIK0_9POAL</name>
<dbReference type="CDD" id="cd00028">
    <property type="entry name" value="B_lectin"/>
    <property type="match status" value="1"/>
</dbReference>
<protein>
    <recommendedName>
        <fullName evidence="2">non-specific serine/threonine protein kinase</fullName>
        <ecNumber evidence="2">2.7.11.1</ecNumber>
    </recommendedName>
</protein>
<evidence type="ECO:0000256" key="3">
    <source>
        <dbReference type="ARBA" id="ARBA00023170"/>
    </source>
</evidence>
<dbReference type="GO" id="GO:0051707">
    <property type="term" value="P:response to other organism"/>
    <property type="evidence" value="ECO:0007669"/>
    <property type="project" value="UniProtKB-ARBA"/>
</dbReference>
<gene>
    <name evidence="8" type="ORF">NCGR_LOCUS65311</name>
</gene>
<evidence type="ECO:0000313" key="9">
    <source>
        <dbReference type="Proteomes" id="UP000604825"/>
    </source>
</evidence>
<dbReference type="Gene3D" id="3.30.200.20">
    <property type="entry name" value="Phosphorylase Kinase, domain 1"/>
    <property type="match status" value="1"/>
</dbReference>
<dbReference type="Pfam" id="PF01453">
    <property type="entry name" value="B_lectin"/>
    <property type="match status" value="1"/>
</dbReference>
<evidence type="ECO:0000256" key="1">
    <source>
        <dbReference type="ARBA" id="ARBA00004479"/>
    </source>
</evidence>
<comment type="subcellular location">
    <subcellularLocation>
        <location evidence="1">Membrane</location>
        <topology evidence="1">Single-pass type I membrane protein</topology>
    </subcellularLocation>
</comment>
<dbReference type="Gene3D" id="1.10.510.10">
    <property type="entry name" value="Transferase(Phosphotransferase) domain 1"/>
    <property type="match status" value="1"/>
</dbReference>
<comment type="caution">
    <text evidence="8">The sequence shown here is derived from an EMBL/GenBank/DDBJ whole genome shotgun (WGS) entry which is preliminary data.</text>
</comment>
<accession>A0A811SIK0</accession>
<comment type="catalytic activity">
    <reaction evidence="4">
        <text>L-threonyl-[protein] + ATP = O-phospho-L-threonyl-[protein] + ADP + H(+)</text>
        <dbReference type="Rhea" id="RHEA:46608"/>
        <dbReference type="Rhea" id="RHEA-COMP:11060"/>
        <dbReference type="Rhea" id="RHEA-COMP:11605"/>
        <dbReference type="ChEBI" id="CHEBI:15378"/>
        <dbReference type="ChEBI" id="CHEBI:30013"/>
        <dbReference type="ChEBI" id="CHEBI:30616"/>
        <dbReference type="ChEBI" id="CHEBI:61977"/>
        <dbReference type="ChEBI" id="CHEBI:456216"/>
        <dbReference type="EC" id="2.7.11.1"/>
    </reaction>
</comment>
<evidence type="ECO:0000313" key="8">
    <source>
        <dbReference type="EMBL" id="CAD6341213.1"/>
    </source>
</evidence>
<dbReference type="InterPro" id="IPR000719">
    <property type="entry name" value="Prot_kinase_dom"/>
</dbReference>
<dbReference type="InterPro" id="IPR001245">
    <property type="entry name" value="Ser-Thr/Tyr_kinase_cat_dom"/>
</dbReference>